<evidence type="ECO:0000256" key="1">
    <source>
        <dbReference type="SAM" id="MobiDB-lite"/>
    </source>
</evidence>
<dbReference type="GeneID" id="40309334"/>
<dbReference type="Proteomes" id="UP000224006">
    <property type="component" value="Chromosome III"/>
</dbReference>
<name>A0A2A9ML94_BESBE</name>
<sequence length="413" mass="44839">MEAENVKAAKGDRPTSLEPGALRPTAQTCHSTGVVLFLLARDSSGTLKDLDCPRSTPRKVPLTADGPWLHNCMSHCCHWSGEAVQILQRQSIKGLTRACQTRKTLHNLLRLAGSPYVDPESFQKMKAFFRLVLILGLLAVATRAVAQDAEEVELKNEGDEGSDPLDVAPESEDADDGEDHADDPQEEGENEDDGDDGEDHADDPQEEGENEDDGDDGDSAEKEDSQDDDKEEYKEDDKDAADEDKEDDKDTADEDKEDDTDADEGKEDDEEADEDDSQEGDKDDQDDSRPLLGVPIIECDCETNRLRTTGAPCSCEGLFREAVHSSLEPSQGLHGVVLGQHPASGLFRQSVSGRQRLLGIGIGFGRGYGSGWGYPGYGYPGYGYGYGYPGYGYGYPGYGWGGYGPGVGFGIYF</sequence>
<accession>A0A2A9ML94</accession>
<comment type="caution">
    <text evidence="2">The sequence shown here is derived from an EMBL/GenBank/DDBJ whole genome shotgun (WGS) entry which is preliminary data.</text>
</comment>
<dbReference type="VEuPathDB" id="ToxoDB:BESB_044040"/>
<feature type="region of interest" description="Disordered" evidence="1">
    <location>
        <begin position="151"/>
        <end position="291"/>
    </location>
</feature>
<evidence type="ECO:0000313" key="2">
    <source>
        <dbReference type="EMBL" id="PFH36212.1"/>
    </source>
</evidence>
<proteinExistence type="predicted"/>
<organism evidence="2 3">
    <name type="scientific">Besnoitia besnoiti</name>
    <name type="common">Apicomplexan protozoan</name>
    <dbReference type="NCBI Taxonomy" id="94643"/>
    <lineage>
        <taxon>Eukaryota</taxon>
        <taxon>Sar</taxon>
        <taxon>Alveolata</taxon>
        <taxon>Apicomplexa</taxon>
        <taxon>Conoidasida</taxon>
        <taxon>Coccidia</taxon>
        <taxon>Eucoccidiorida</taxon>
        <taxon>Eimeriorina</taxon>
        <taxon>Sarcocystidae</taxon>
        <taxon>Besnoitia</taxon>
    </lineage>
</organism>
<keyword evidence="3" id="KW-1185">Reference proteome</keyword>
<evidence type="ECO:0000313" key="3">
    <source>
        <dbReference type="Proteomes" id="UP000224006"/>
    </source>
</evidence>
<feature type="compositionally biased region" description="Basic and acidic residues" evidence="1">
    <location>
        <begin position="1"/>
        <end position="15"/>
    </location>
</feature>
<dbReference type="OrthoDB" id="10671541at2759"/>
<dbReference type="KEGG" id="bbes:BESB_044040"/>
<dbReference type="STRING" id="94643.A0A2A9ML94"/>
<dbReference type="RefSeq" id="XP_029220221.1">
    <property type="nucleotide sequence ID" value="XM_029362855.1"/>
</dbReference>
<dbReference type="EMBL" id="NWUJ01000003">
    <property type="protein sequence ID" value="PFH36212.1"/>
    <property type="molecule type" value="Genomic_DNA"/>
</dbReference>
<reference evidence="2 3" key="1">
    <citation type="submission" date="2017-09" db="EMBL/GenBank/DDBJ databases">
        <title>Genome sequencing of Besnoitia besnoiti strain Bb-Ger1.</title>
        <authorList>
            <person name="Schares G."/>
            <person name="Venepally P."/>
            <person name="Lorenzi H.A."/>
        </authorList>
    </citation>
    <scope>NUCLEOTIDE SEQUENCE [LARGE SCALE GENOMIC DNA]</scope>
    <source>
        <strain evidence="2 3">Bb-Ger1</strain>
    </source>
</reference>
<gene>
    <name evidence="2" type="ORF">BESB_044040</name>
</gene>
<dbReference type="AlphaFoldDB" id="A0A2A9ML94"/>
<feature type="compositionally biased region" description="Acidic residues" evidence="1">
    <location>
        <begin position="238"/>
        <end position="286"/>
    </location>
</feature>
<feature type="compositionally biased region" description="Acidic residues" evidence="1">
    <location>
        <begin position="159"/>
        <end position="218"/>
    </location>
</feature>
<feature type="region of interest" description="Disordered" evidence="1">
    <location>
        <begin position="1"/>
        <end position="24"/>
    </location>
</feature>
<protein>
    <submittedName>
        <fullName evidence="2">Uncharacterized protein</fullName>
    </submittedName>
</protein>